<proteinExistence type="predicted"/>
<evidence type="ECO:0008006" key="3">
    <source>
        <dbReference type="Google" id="ProtNLM"/>
    </source>
</evidence>
<gene>
    <name evidence="1" type="ORF">AVEN_99652_1</name>
</gene>
<dbReference type="OrthoDB" id="10030726at2759"/>
<keyword evidence="2" id="KW-1185">Reference proteome</keyword>
<dbReference type="AlphaFoldDB" id="A0A4Y2DLQ7"/>
<reference evidence="1 2" key="1">
    <citation type="journal article" date="2019" name="Sci. Rep.">
        <title>Orb-weaving spider Araneus ventricosus genome elucidates the spidroin gene catalogue.</title>
        <authorList>
            <person name="Kono N."/>
            <person name="Nakamura H."/>
            <person name="Ohtoshi R."/>
            <person name="Moran D.A.P."/>
            <person name="Shinohara A."/>
            <person name="Yoshida Y."/>
            <person name="Fujiwara M."/>
            <person name="Mori M."/>
            <person name="Tomita M."/>
            <person name="Arakawa K."/>
        </authorList>
    </citation>
    <scope>NUCLEOTIDE SEQUENCE [LARGE SCALE GENOMIC DNA]</scope>
</reference>
<evidence type="ECO:0000313" key="2">
    <source>
        <dbReference type="Proteomes" id="UP000499080"/>
    </source>
</evidence>
<comment type="caution">
    <text evidence="1">The sequence shown here is derived from an EMBL/GenBank/DDBJ whole genome shotgun (WGS) entry which is preliminary data.</text>
</comment>
<dbReference type="EMBL" id="BGPR01000394">
    <property type="protein sequence ID" value="GBM17770.1"/>
    <property type="molecule type" value="Genomic_DNA"/>
</dbReference>
<evidence type="ECO:0000313" key="1">
    <source>
        <dbReference type="EMBL" id="GBM17770.1"/>
    </source>
</evidence>
<name>A0A4Y2DLQ7_ARAVE</name>
<organism evidence="1 2">
    <name type="scientific">Araneus ventricosus</name>
    <name type="common">Orbweaver spider</name>
    <name type="synonym">Epeira ventricosa</name>
    <dbReference type="NCBI Taxonomy" id="182803"/>
    <lineage>
        <taxon>Eukaryota</taxon>
        <taxon>Metazoa</taxon>
        <taxon>Ecdysozoa</taxon>
        <taxon>Arthropoda</taxon>
        <taxon>Chelicerata</taxon>
        <taxon>Arachnida</taxon>
        <taxon>Araneae</taxon>
        <taxon>Araneomorphae</taxon>
        <taxon>Entelegynae</taxon>
        <taxon>Araneoidea</taxon>
        <taxon>Araneidae</taxon>
        <taxon>Araneus</taxon>
    </lineage>
</organism>
<accession>A0A4Y2DLQ7</accession>
<protein>
    <recommendedName>
        <fullName evidence="3">Reverse transcriptase RNase H-like domain-containing protein</fullName>
    </recommendedName>
</protein>
<sequence length="85" mass="10158">MNRSRAFSENWKRRVCHRLLQQELEQPEGQIARWIQGVQEYDFEIQHRKRTSHGNADTLSRRPCKESCNHCTNAEKNSKLKQTFS</sequence>
<dbReference type="Proteomes" id="UP000499080">
    <property type="component" value="Unassembled WGS sequence"/>
</dbReference>